<keyword evidence="6" id="KW-0443">Lipid metabolism</keyword>
<evidence type="ECO:0008006" key="10">
    <source>
        <dbReference type="Google" id="ProtNLM"/>
    </source>
</evidence>
<keyword evidence="4 8" id="KW-0812">Transmembrane</keyword>
<dbReference type="PANTHER" id="PTHR11157:SF126">
    <property type="entry name" value="ELONGATION OF VERY LONG CHAIN FATTY ACIDS PROTEIN"/>
    <property type="match status" value="1"/>
</dbReference>
<dbReference type="GO" id="GO:0042761">
    <property type="term" value="P:very long-chain fatty acid biosynthetic process"/>
    <property type="evidence" value="ECO:0007669"/>
    <property type="project" value="TreeGrafter"/>
</dbReference>
<reference evidence="9" key="1">
    <citation type="journal article" date="2020" name="Nature">
        <title>Giant virus diversity and host interactions through global metagenomics.</title>
        <authorList>
            <person name="Schulz F."/>
            <person name="Roux S."/>
            <person name="Paez-Espino D."/>
            <person name="Jungbluth S."/>
            <person name="Walsh D.A."/>
            <person name="Denef V.J."/>
            <person name="McMahon K.D."/>
            <person name="Konstantinidis K.T."/>
            <person name="Eloe-Fadrosh E.A."/>
            <person name="Kyrpides N.C."/>
            <person name="Woyke T."/>
        </authorList>
    </citation>
    <scope>NUCLEOTIDE SEQUENCE</scope>
    <source>
        <strain evidence="9">GVMAG-M-3300023174-104</strain>
    </source>
</reference>
<keyword evidence="5 8" id="KW-1133">Transmembrane helix</keyword>
<dbReference type="GO" id="GO:0034625">
    <property type="term" value="P:fatty acid elongation, monounsaturated fatty acid"/>
    <property type="evidence" value="ECO:0007669"/>
    <property type="project" value="TreeGrafter"/>
</dbReference>
<evidence type="ECO:0000256" key="1">
    <source>
        <dbReference type="ARBA" id="ARBA00004141"/>
    </source>
</evidence>
<dbReference type="GO" id="GO:0005789">
    <property type="term" value="C:endoplasmic reticulum membrane"/>
    <property type="evidence" value="ECO:0007669"/>
    <property type="project" value="TreeGrafter"/>
</dbReference>
<evidence type="ECO:0000256" key="7">
    <source>
        <dbReference type="ARBA" id="ARBA00023136"/>
    </source>
</evidence>
<dbReference type="AlphaFoldDB" id="A0A6C0D0B9"/>
<evidence type="ECO:0000256" key="5">
    <source>
        <dbReference type="ARBA" id="ARBA00022989"/>
    </source>
</evidence>
<evidence type="ECO:0000256" key="4">
    <source>
        <dbReference type="ARBA" id="ARBA00022692"/>
    </source>
</evidence>
<keyword evidence="3" id="KW-0808">Transferase</keyword>
<dbReference type="GO" id="GO:0034626">
    <property type="term" value="P:fatty acid elongation, polyunsaturated fatty acid"/>
    <property type="evidence" value="ECO:0007669"/>
    <property type="project" value="TreeGrafter"/>
</dbReference>
<feature type="transmembrane region" description="Helical" evidence="8">
    <location>
        <begin position="167"/>
        <end position="189"/>
    </location>
</feature>
<evidence type="ECO:0000256" key="8">
    <source>
        <dbReference type="SAM" id="Phobius"/>
    </source>
</evidence>
<name>A0A6C0D0B9_9ZZZZ</name>
<keyword evidence="7 8" id="KW-0472">Membrane</keyword>
<proteinExistence type="predicted"/>
<dbReference type="InterPro" id="IPR002076">
    <property type="entry name" value="ELO_fam"/>
</dbReference>
<feature type="transmembrane region" description="Helical" evidence="8">
    <location>
        <begin position="195"/>
        <end position="220"/>
    </location>
</feature>
<dbReference type="GO" id="GO:0019367">
    <property type="term" value="P:fatty acid elongation, saturated fatty acid"/>
    <property type="evidence" value="ECO:0007669"/>
    <property type="project" value="TreeGrafter"/>
</dbReference>
<dbReference type="GO" id="GO:0030148">
    <property type="term" value="P:sphingolipid biosynthetic process"/>
    <property type="evidence" value="ECO:0007669"/>
    <property type="project" value="TreeGrafter"/>
</dbReference>
<evidence type="ECO:0000313" key="9">
    <source>
        <dbReference type="EMBL" id="QHT09862.1"/>
    </source>
</evidence>
<evidence type="ECO:0000256" key="2">
    <source>
        <dbReference type="ARBA" id="ARBA00022516"/>
    </source>
</evidence>
<feature type="transmembrane region" description="Helical" evidence="8">
    <location>
        <begin position="134"/>
        <end position="155"/>
    </location>
</feature>
<dbReference type="EMBL" id="MN739518">
    <property type="protein sequence ID" value="QHT09862.1"/>
    <property type="molecule type" value="Genomic_DNA"/>
</dbReference>
<evidence type="ECO:0000256" key="3">
    <source>
        <dbReference type="ARBA" id="ARBA00022679"/>
    </source>
</evidence>
<keyword evidence="2" id="KW-0444">Lipid biosynthesis</keyword>
<evidence type="ECO:0000256" key="6">
    <source>
        <dbReference type="ARBA" id="ARBA00023098"/>
    </source>
</evidence>
<organism evidence="9">
    <name type="scientific">viral metagenome</name>
    <dbReference type="NCBI Taxonomy" id="1070528"/>
    <lineage>
        <taxon>unclassified sequences</taxon>
        <taxon>metagenomes</taxon>
        <taxon>organismal metagenomes</taxon>
    </lineage>
</organism>
<sequence>MLFPVLGTILYLNVSEYLKTQSINRSINRSINIGKVYWNICVLHNAFLVLFNLYIFKSIVSILSTREWRAMHQYFMADPQVDRLIFWFYLSKYYEYMDTFLIYLKGRDPIFLQKYHHIGAVFCWYLCYEYKVDMIIFGTLLNSFVHTIMYSYYILTLFRLPIRQFRIYLTLLQIIQLVVGGWSGLYFYVPPLETFFNYFIIGVFNVYIFGLVILFGNFMWHEYC</sequence>
<dbReference type="Pfam" id="PF01151">
    <property type="entry name" value="ELO"/>
    <property type="match status" value="1"/>
</dbReference>
<protein>
    <recommendedName>
        <fullName evidence="10">Very-long-chain 3-oxoacyl-CoA synthase</fullName>
    </recommendedName>
</protein>
<comment type="subcellular location">
    <subcellularLocation>
        <location evidence="1">Membrane</location>
        <topology evidence="1">Multi-pass membrane protein</topology>
    </subcellularLocation>
</comment>
<feature type="transmembrane region" description="Helical" evidence="8">
    <location>
        <begin position="36"/>
        <end position="56"/>
    </location>
</feature>
<dbReference type="GO" id="GO:0009922">
    <property type="term" value="F:fatty acid elongase activity"/>
    <property type="evidence" value="ECO:0007669"/>
    <property type="project" value="InterPro"/>
</dbReference>
<dbReference type="PANTHER" id="PTHR11157">
    <property type="entry name" value="FATTY ACID ACYL TRANSFERASE-RELATED"/>
    <property type="match status" value="1"/>
</dbReference>
<accession>A0A6C0D0B9</accession>